<evidence type="ECO:0000256" key="2">
    <source>
        <dbReference type="SAM" id="MobiDB-lite"/>
    </source>
</evidence>
<evidence type="ECO:0000259" key="3">
    <source>
        <dbReference type="Pfam" id="PF02514"/>
    </source>
</evidence>
<gene>
    <name evidence="4" type="primary">cobN</name>
    <name evidence="4" type="ORF">GCM10011505_09050</name>
</gene>
<reference evidence="5" key="1">
    <citation type="journal article" date="2019" name="Int. J. Syst. Evol. Microbiol.">
        <title>The Global Catalogue of Microorganisms (GCM) 10K type strain sequencing project: providing services to taxonomists for standard genome sequencing and annotation.</title>
        <authorList>
            <consortium name="The Broad Institute Genomics Platform"/>
            <consortium name="The Broad Institute Genome Sequencing Center for Infectious Disease"/>
            <person name="Wu L."/>
            <person name="Ma J."/>
        </authorList>
    </citation>
    <scope>NUCLEOTIDE SEQUENCE [LARGE SCALE GENOMIC DNA]</scope>
    <source>
        <strain evidence="5">CGMCC 1.10188</strain>
    </source>
</reference>
<sequence>MHLLAAEPGRIDDGDEAIDLRQSPAEMVVVTAADTELACLSAARDRLGDAAPGLRLVNLQRLKHPMSVDLWVDRTLAHARLVIVRLLGGTAYWPYGLERLTQIARARPIALVVIPGDDKPDASLDGLSTVSPAERRRVLAYFSGNGVGNACGLLLHAQHLLGRRAEPGPAPVPLPPAGLHPALAEAGDGSTADSAPDQPLHGLSGADIERIDAAVATGRPVAGIVFYRALALGGQTAAVDSLAAALSAQGLTPLAIHAQSLKDPAAAAFVRAALDRAGAAIVLNTTAFALGSATGAGAPARTPFDGLDRPVLQVVLSGASEAAWAGGHRGLGPADLAMHVSLPEIDGRVLTRAVAFKAEACWDAATECPILVQAPKPDRVDFVAALAAAWVRLGLTPPARRRVLLVVANYPNRDGRIGNGVGLDTPESVARILGALTAAGYDTGDAPTDGAALMARLLAGPTNDLTRRRTSAATDGGDQMAGIAWSLDAYRTCLAAMPAGAAARISGRWGDPADDPFVADGAFRLPVHVFGRVAVAVQPARGYNIDPVESYHDPALPPPHGYVAFYGWARTAFGADAVVHVGKHGNLEWLPGKSLALSADCLPEAVLGPLPNLYPFIVNDPGEGAQAKRRTAAVVVDHLTPPLTRAGSYGPLGRLEALVDEYYEATGLDPRRLPELGRGIVAEAARLGLDKDCGVEAGMAEEAALARIDAHLCDIKELQIRDGLHIFGSSPDGDRLTELLVAILRSPRQTGNTGADGGGDASILRALALDLGLSDPADGGFDPLSRDFAAPWTGPRPAVLGDAAGWRSAGDTIERLETLAHDLVAGTRPADPVWSRTAAVLAMADRVIRPAIEACGMAEMTALLRGLDGRFVAPGPSGAPTRGRPEVLPTGRNFFSLDSRSLPTPAAWTLGWKSAGLLVDAHVQEQGMWPRRMVLTAWGTANMRTGGDDIAQALALIGARPRWDDISGRVVGFEVLPAALLGRPRVDVVLRVSGFFRDAFPAQIDLFDSAARAVAAIGDEDDETNPIAAAMRDDRARLEADGADGEAAARAAGFRVFGSAPGAYGAGLQALIDEGGWTSRADLAEAYLTWGGHAYGAGAEGEGARGLFAAALSRADAVVQNQDNREHDLLDSDDYYQFEGGAAAAVETLSGKAPVVWHPDHSRPELPVIRTLDAEIARVVRGRAANPKWIAGVMRHGYKGAFEMAATVDYLFAFAATTHAVGNHHFDQLYDAYLADPAVRDFIAEANRPVLDEMAARFAEAIDRGLWRPARNAVHDELTALRATGHAGRADQPLPETDR</sequence>
<feature type="region of interest" description="Disordered" evidence="2">
    <location>
        <begin position="166"/>
        <end position="198"/>
    </location>
</feature>
<name>A0ABQ1I9U1_9PROT</name>
<accession>A0ABQ1I9U1</accession>
<dbReference type="InterPro" id="IPR011953">
    <property type="entry name" value="Cobalto_CobN"/>
</dbReference>
<dbReference type="Pfam" id="PF02514">
    <property type="entry name" value="CobN-Mg_chel"/>
    <property type="match status" value="1"/>
</dbReference>
<dbReference type="CDD" id="cd10150">
    <property type="entry name" value="CobN_like"/>
    <property type="match status" value="1"/>
</dbReference>
<dbReference type="EC" id="6.6.1.2" evidence="1"/>
<evidence type="ECO:0000256" key="1">
    <source>
        <dbReference type="NCBIfam" id="TIGR02257"/>
    </source>
</evidence>
<protein>
    <recommendedName>
        <fullName evidence="1">Cobaltochelatase subunit CobN</fullName>
        <ecNumber evidence="1">6.6.1.2</ecNumber>
    </recommendedName>
</protein>
<evidence type="ECO:0000313" key="5">
    <source>
        <dbReference type="Proteomes" id="UP000603352"/>
    </source>
</evidence>
<dbReference type="PANTHER" id="PTHR44119:SF4">
    <property type="entry name" value="AEROBIC COBALTOCHELATASE SUBUNIT COBN"/>
    <property type="match status" value="1"/>
</dbReference>
<organism evidence="4 5">
    <name type="scientific">Tistrella bauzanensis</name>
    <dbReference type="NCBI Taxonomy" id="657419"/>
    <lineage>
        <taxon>Bacteria</taxon>
        <taxon>Pseudomonadati</taxon>
        <taxon>Pseudomonadota</taxon>
        <taxon>Alphaproteobacteria</taxon>
        <taxon>Geminicoccales</taxon>
        <taxon>Geminicoccaceae</taxon>
        <taxon>Tistrella</taxon>
    </lineage>
</organism>
<dbReference type="RefSeq" id="WP_188575345.1">
    <property type="nucleotide sequence ID" value="NZ_BMDZ01000006.1"/>
</dbReference>
<keyword evidence="5" id="KW-1185">Reference proteome</keyword>
<feature type="domain" description="CobN/magnesium chelatase" evidence="3">
    <location>
        <begin position="140"/>
        <end position="1272"/>
    </location>
</feature>
<feature type="compositionally biased region" description="Pro residues" evidence="2">
    <location>
        <begin position="168"/>
        <end position="178"/>
    </location>
</feature>
<evidence type="ECO:0000313" key="4">
    <source>
        <dbReference type="EMBL" id="GGB29868.1"/>
    </source>
</evidence>
<dbReference type="NCBIfam" id="TIGR02257">
    <property type="entry name" value="cobalto_cobN"/>
    <property type="match status" value="1"/>
</dbReference>
<dbReference type="EMBL" id="BMDZ01000006">
    <property type="protein sequence ID" value="GGB29868.1"/>
    <property type="molecule type" value="Genomic_DNA"/>
</dbReference>
<dbReference type="PANTHER" id="PTHR44119">
    <property type="entry name" value="MAGNESIUM-CHELATASE SUBUNIT CHLH, CHLOROPLASTIC"/>
    <property type="match status" value="1"/>
</dbReference>
<dbReference type="Proteomes" id="UP000603352">
    <property type="component" value="Unassembled WGS sequence"/>
</dbReference>
<comment type="caution">
    <text evidence="4">The sequence shown here is derived from an EMBL/GenBank/DDBJ whole genome shotgun (WGS) entry which is preliminary data.</text>
</comment>
<proteinExistence type="predicted"/>
<dbReference type="InterPro" id="IPR003672">
    <property type="entry name" value="CobN/Mg_chltase"/>
</dbReference>